<dbReference type="Gene3D" id="3.90.1150.10">
    <property type="entry name" value="Aspartate Aminotransferase, domain 1"/>
    <property type="match status" value="1"/>
</dbReference>
<gene>
    <name evidence="5" type="ORF">JX265_009776</name>
</gene>
<dbReference type="InterPro" id="IPR015422">
    <property type="entry name" value="PyrdxlP-dep_Trfase_small"/>
</dbReference>
<proteinExistence type="inferred from homology"/>
<evidence type="ECO:0000256" key="4">
    <source>
        <dbReference type="SAM" id="MobiDB-lite"/>
    </source>
</evidence>
<name>A0A9Q0AL32_9PEZI</name>
<dbReference type="Gene3D" id="3.40.640.10">
    <property type="entry name" value="Type I PLP-dependent aspartate aminotransferase-like (Major domain)"/>
    <property type="match status" value="1"/>
</dbReference>
<dbReference type="GO" id="GO:0005829">
    <property type="term" value="C:cytosol"/>
    <property type="evidence" value="ECO:0007669"/>
    <property type="project" value="TreeGrafter"/>
</dbReference>
<comment type="caution">
    <text evidence="5">The sequence shown here is derived from an EMBL/GenBank/DDBJ whole genome shotgun (WGS) entry which is preliminary data.</text>
</comment>
<dbReference type="SUPFAM" id="SSF53383">
    <property type="entry name" value="PLP-dependent transferases"/>
    <property type="match status" value="1"/>
</dbReference>
<evidence type="ECO:0008006" key="7">
    <source>
        <dbReference type="Google" id="ProtNLM"/>
    </source>
</evidence>
<evidence type="ECO:0000256" key="1">
    <source>
        <dbReference type="ARBA" id="ARBA00008954"/>
    </source>
</evidence>
<feature type="region of interest" description="Disordered" evidence="4">
    <location>
        <begin position="164"/>
        <end position="187"/>
    </location>
</feature>
<evidence type="ECO:0000313" key="6">
    <source>
        <dbReference type="Proteomes" id="UP000829685"/>
    </source>
</evidence>
<keyword evidence="2 3" id="KW-0663">Pyridoxal phosphate</keyword>
<accession>A0A9Q0AL32</accession>
<protein>
    <recommendedName>
        <fullName evidence="7">Aminotransferase</fullName>
    </recommendedName>
</protein>
<comment type="similarity">
    <text evidence="1 3">Belongs to the class-III pyridoxal-phosphate-dependent aminotransferase family.</text>
</comment>
<dbReference type="PANTHER" id="PTHR43094:SF1">
    <property type="entry name" value="AMINOTRANSFERASE CLASS-III"/>
    <property type="match status" value="1"/>
</dbReference>
<evidence type="ECO:0000256" key="3">
    <source>
        <dbReference type="RuleBase" id="RU003560"/>
    </source>
</evidence>
<dbReference type="Pfam" id="PF00202">
    <property type="entry name" value="Aminotran_3"/>
    <property type="match status" value="2"/>
</dbReference>
<dbReference type="AlphaFoldDB" id="A0A9Q0AL32"/>
<dbReference type="InterPro" id="IPR005814">
    <property type="entry name" value="Aminotrans_3"/>
</dbReference>
<dbReference type="InterPro" id="IPR015424">
    <property type="entry name" value="PyrdxlP-dep_Trfase"/>
</dbReference>
<dbReference type="Proteomes" id="UP000829685">
    <property type="component" value="Unassembled WGS sequence"/>
</dbReference>
<evidence type="ECO:0000313" key="5">
    <source>
        <dbReference type="EMBL" id="KAI1861157.1"/>
    </source>
</evidence>
<dbReference type="PANTHER" id="PTHR43094">
    <property type="entry name" value="AMINOTRANSFERASE"/>
    <property type="match status" value="1"/>
</dbReference>
<keyword evidence="6" id="KW-1185">Reference proteome</keyword>
<organism evidence="5 6">
    <name type="scientific">Neoarthrinium moseri</name>
    <dbReference type="NCBI Taxonomy" id="1658444"/>
    <lineage>
        <taxon>Eukaryota</taxon>
        <taxon>Fungi</taxon>
        <taxon>Dikarya</taxon>
        <taxon>Ascomycota</taxon>
        <taxon>Pezizomycotina</taxon>
        <taxon>Sordariomycetes</taxon>
        <taxon>Xylariomycetidae</taxon>
        <taxon>Amphisphaeriales</taxon>
        <taxon>Apiosporaceae</taxon>
        <taxon>Neoarthrinium</taxon>
    </lineage>
</organism>
<dbReference type="InterPro" id="IPR015421">
    <property type="entry name" value="PyrdxlP-dep_Trfase_major"/>
</dbReference>
<dbReference type="GO" id="GO:0030170">
    <property type="term" value="F:pyridoxal phosphate binding"/>
    <property type="evidence" value="ECO:0007669"/>
    <property type="project" value="InterPro"/>
</dbReference>
<dbReference type="EMBL" id="JAFIMR010000030">
    <property type="protein sequence ID" value="KAI1861157.1"/>
    <property type="molecule type" value="Genomic_DNA"/>
</dbReference>
<reference evidence="5" key="1">
    <citation type="submission" date="2021-03" db="EMBL/GenBank/DDBJ databases">
        <title>Revisited historic fungal species revealed as producer of novel bioactive compounds through whole genome sequencing and comparative genomics.</title>
        <authorList>
            <person name="Vignolle G.A."/>
            <person name="Hochenegger N."/>
            <person name="Mach R.L."/>
            <person name="Mach-Aigner A.R."/>
            <person name="Javad Rahimi M."/>
            <person name="Salim K.A."/>
            <person name="Chan C.M."/>
            <person name="Lim L.B.L."/>
            <person name="Cai F."/>
            <person name="Druzhinina I.S."/>
            <person name="U'Ren J.M."/>
            <person name="Derntl C."/>
        </authorList>
    </citation>
    <scope>NUCLEOTIDE SEQUENCE</scope>
    <source>
        <strain evidence="5">TUCIM 5799</strain>
    </source>
</reference>
<dbReference type="GO" id="GO:0008483">
    <property type="term" value="F:transaminase activity"/>
    <property type="evidence" value="ECO:0007669"/>
    <property type="project" value="InterPro"/>
</dbReference>
<evidence type="ECO:0000256" key="2">
    <source>
        <dbReference type="ARBA" id="ARBA00022898"/>
    </source>
</evidence>
<sequence>MSRSNVTDRLSHDLGNLNADYHKAECGDGIYMKLEHCKTGESFRSLDFCGGAAVACLGNGGENASAEYVRVADAAAAQMKKLAYVSHTSYRSDVNFDLSELLVRNANRYLVLDEETHQWQYKDIEADESSKLSHAIILNSGKLFSSFCVEHLVNSLKVPRPLRRRSRQFGSTGEHKESRTKKRSYHEKAHTMATDANGMRIGLWQSSNQYYPHGDKIENETEEEYVDRLLRNLKMQIKLHGADTIAAIWIEPVSGAGLGCQPAGPGYLKEIKTLCRNNDIILVYDEVMCGMGRMGSMHAWHYDQAQLCAQLEGDSDASDKTHHLGRQGQCLQSLAPDIQMMGKCLGAGIMPAAGLIVNRRVADGLAPKFIHSFTYQAHPTVCAAALSAQREIQILLEAGKIQNLAKCLEREIEEKLYPLGNVADIRGRGLFWGIELRHDDGGAWAHDVSMELVAFGEDDHFIQEDACIRFYGSGWRLRKHGEPERKGDHIMLSPAFTFTESDIIEGVSRLANVVQRYFGESAYISRHRAKDAKGAFVP</sequence>